<dbReference type="Pfam" id="PF01433">
    <property type="entry name" value="Peptidase_M1"/>
    <property type="match status" value="1"/>
</dbReference>
<dbReference type="InterPro" id="IPR050344">
    <property type="entry name" value="Peptidase_M1_aminopeptidases"/>
</dbReference>
<keyword evidence="21" id="KW-1185">Reference proteome</keyword>
<dbReference type="STRING" id="299467.A0A443RYQ3"/>
<dbReference type="InterPro" id="IPR034016">
    <property type="entry name" value="M1_APN-typ"/>
</dbReference>
<dbReference type="GO" id="GO:0042277">
    <property type="term" value="F:peptide binding"/>
    <property type="evidence" value="ECO:0007669"/>
    <property type="project" value="TreeGrafter"/>
</dbReference>
<evidence type="ECO:0000256" key="12">
    <source>
        <dbReference type="ARBA" id="ARBA00066316"/>
    </source>
</evidence>
<feature type="binding site" evidence="16">
    <location>
        <position position="159"/>
    </location>
    <ligand>
        <name>Zn(2+)</name>
        <dbReference type="ChEBI" id="CHEBI:29105"/>
        <note>catalytic</note>
    </ligand>
</feature>
<evidence type="ECO:0000256" key="13">
    <source>
        <dbReference type="ARBA" id="ARBA00074113"/>
    </source>
</evidence>
<evidence type="ECO:0000256" key="2">
    <source>
        <dbReference type="ARBA" id="ARBA00004609"/>
    </source>
</evidence>
<dbReference type="PRINTS" id="PR00756">
    <property type="entry name" value="ALADIPTASE"/>
</dbReference>
<comment type="cofactor">
    <cofactor evidence="16">
        <name>Zn(2+)</name>
        <dbReference type="ChEBI" id="CHEBI:29105"/>
    </cofactor>
    <text evidence="16">Binds 1 zinc ion per subunit.</text>
</comment>
<keyword evidence="10" id="KW-0482">Metalloprotease</keyword>
<feature type="site" description="Transition state stabilizer" evidence="17">
    <location>
        <position position="222"/>
    </location>
</feature>
<evidence type="ECO:0000313" key="21">
    <source>
        <dbReference type="Proteomes" id="UP000288716"/>
    </source>
</evidence>
<dbReference type="FunFam" id="1.10.390.10:FF:000001">
    <property type="entry name" value="Aminopeptidase"/>
    <property type="match status" value="1"/>
</dbReference>
<comment type="catalytic activity">
    <reaction evidence="11">
        <text>Release of an N-terminal amino acid, preferentially alanine, from a wide range of peptides, amides and arylamides.</text>
        <dbReference type="EC" id="3.4.11.14"/>
    </reaction>
</comment>
<evidence type="ECO:0000256" key="5">
    <source>
        <dbReference type="ARBA" id="ARBA00022490"/>
    </source>
</evidence>
<accession>A0A443RYQ3</accession>
<dbReference type="PANTHER" id="PTHR11533:SF174">
    <property type="entry name" value="PUROMYCIN-SENSITIVE AMINOPEPTIDASE-RELATED"/>
    <property type="match status" value="1"/>
</dbReference>
<evidence type="ECO:0000256" key="16">
    <source>
        <dbReference type="PIRSR" id="PIRSR634016-3"/>
    </source>
</evidence>
<dbReference type="EMBL" id="NCKV01019428">
    <property type="protein sequence ID" value="RWS20189.1"/>
    <property type="molecule type" value="Genomic_DNA"/>
</dbReference>
<keyword evidence="5" id="KW-0963">Cytoplasm</keyword>
<evidence type="ECO:0000256" key="6">
    <source>
        <dbReference type="ARBA" id="ARBA00022670"/>
    </source>
</evidence>
<dbReference type="Gene3D" id="2.60.40.1910">
    <property type="match status" value="1"/>
</dbReference>
<dbReference type="PANTHER" id="PTHR11533">
    <property type="entry name" value="PROTEASE M1 ZINC METALLOPROTEASE"/>
    <property type="match status" value="1"/>
</dbReference>
<dbReference type="InterPro" id="IPR001930">
    <property type="entry name" value="Peptidase_M1"/>
</dbReference>
<dbReference type="AlphaFoldDB" id="A0A443RYQ3"/>
<dbReference type="EC" id="3.4.11.14" evidence="12"/>
<dbReference type="InterPro" id="IPR014782">
    <property type="entry name" value="Peptidase_M1_dom"/>
</dbReference>
<feature type="binding site" evidence="16">
    <location>
        <position position="140"/>
    </location>
    <ligand>
        <name>Zn(2+)</name>
        <dbReference type="ChEBI" id="CHEBI:29105"/>
        <note>catalytic</note>
    </ligand>
</feature>
<feature type="binding site" evidence="16">
    <location>
        <position position="136"/>
    </location>
    <ligand>
        <name>Zn(2+)</name>
        <dbReference type="ChEBI" id="CHEBI:29105"/>
        <note>catalytic</note>
    </ligand>
</feature>
<evidence type="ECO:0000256" key="14">
    <source>
        <dbReference type="ARBA" id="ARBA00081993"/>
    </source>
</evidence>
<dbReference type="GO" id="GO:0005615">
    <property type="term" value="C:extracellular space"/>
    <property type="evidence" value="ECO:0007669"/>
    <property type="project" value="TreeGrafter"/>
</dbReference>
<evidence type="ECO:0000256" key="7">
    <source>
        <dbReference type="ARBA" id="ARBA00022723"/>
    </source>
</evidence>
<feature type="domain" description="Peptidase M1 membrane alanine aminopeptidase" evidence="18">
    <location>
        <begin position="64"/>
        <end position="281"/>
    </location>
</feature>
<evidence type="ECO:0000259" key="18">
    <source>
        <dbReference type="Pfam" id="PF01433"/>
    </source>
</evidence>
<keyword evidence="8" id="KW-0378">Hydrolase</keyword>
<dbReference type="SUPFAM" id="SSF55486">
    <property type="entry name" value="Metalloproteases ('zincins'), catalytic domain"/>
    <property type="match status" value="1"/>
</dbReference>
<evidence type="ECO:0000256" key="3">
    <source>
        <dbReference type="ARBA" id="ARBA00010136"/>
    </source>
</evidence>
<evidence type="ECO:0000256" key="11">
    <source>
        <dbReference type="ARBA" id="ARBA00052895"/>
    </source>
</evidence>
<comment type="subcellular location">
    <subcellularLocation>
        <location evidence="2">Cell membrane</location>
        <topology evidence="2">Lipid-anchor</topology>
        <topology evidence="2">GPI-anchor</topology>
    </subcellularLocation>
    <subcellularLocation>
        <location evidence="1">Cytoplasm</location>
    </subcellularLocation>
</comment>
<dbReference type="VEuPathDB" id="VectorBase:LDEU011851"/>
<gene>
    <name evidence="20" type="ORF">B4U80_03663</name>
</gene>
<protein>
    <recommendedName>
        <fullName evidence="13">Puromycin-sensitive aminopeptidase</fullName>
        <ecNumber evidence="12">3.4.11.14</ecNumber>
    </recommendedName>
    <alternativeName>
        <fullName evidence="14">Cytosol alanyl aminopeptidase</fullName>
    </alternativeName>
</protein>
<sequence>MHVISEEKDEDPLKKVMKFATTPIMSTYLLAFVVGEYEYIEDVSSNGVKVRVYTPVGKKEQGMFALDVAVRCLSFYDKYFNIAYPLPKMDLIAIADFDAGAMENWGLVTFRETCILFDEKNTSAFRKQMIAVYVAHELAHQWFGNLVTMDWWTHLWLNEGFASFMEYYCVANLHPEFDMWMQFVTDVSAKAFELDGLHSSHPIEVPVGHPSEVTEIFDDISYKKGSTIIRMLHEYIGNECFSNGLSLYLKKHSYKNTVTEDLWEAFEEVSKKPVGQIMTTWTKQKGFPVVTVSSRQEGNNRVLTLSQEKFCSNGKYTPMDKKSQWMIPVVIRTQSNPNEDALRLLLESKSTEVVLENVPINDWVKLNPSTVGFYRVNYSPEMLSQLIPAVRDKSLPPLDRLGIQNDLFAMVQEGRAST</sequence>
<dbReference type="Pfam" id="PF11838">
    <property type="entry name" value="ERAP1_C"/>
    <property type="match status" value="1"/>
</dbReference>
<dbReference type="InterPro" id="IPR027268">
    <property type="entry name" value="Peptidase_M4/M1_CTD_sf"/>
</dbReference>
<keyword evidence="9 16" id="KW-0862">Zinc</keyword>
<evidence type="ECO:0000313" key="20">
    <source>
        <dbReference type="EMBL" id="RWS20189.1"/>
    </source>
</evidence>
<evidence type="ECO:0000256" key="15">
    <source>
        <dbReference type="PIRSR" id="PIRSR634016-1"/>
    </source>
</evidence>
<dbReference type="GO" id="GO:0016285">
    <property type="term" value="F:alanyl aminopeptidase activity"/>
    <property type="evidence" value="ECO:0007669"/>
    <property type="project" value="UniProtKB-EC"/>
</dbReference>
<feature type="domain" description="ERAP1-like C-terminal" evidence="19">
    <location>
        <begin position="363"/>
        <end position="418"/>
    </location>
</feature>
<dbReference type="GO" id="GO:0006508">
    <property type="term" value="P:proteolysis"/>
    <property type="evidence" value="ECO:0007669"/>
    <property type="project" value="UniProtKB-KW"/>
</dbReference>
<dbReference type="Gene3D" id="2.60.40.1730">
    <property type="entry name" value="tricorn interacting facor f3 domain"/>
    <property type="match status" value="1"/>
</dbReference>
<keyword evidence="4 20" id="KW-0031">Aminopeptidase</keyword>
<name>A0A443RYQ3_9ACAR</name>
<evidence type="ECO:0000256" key="9">
    <source>
        <dbReference type="ARBA" id="ARBA00022833"/>
    </source>
</evidence>
<evidence type="ECO:0000256" key="8">
    <source>
        <dbReference type="ARBA" id="ARBA00022801"/>
    </source>
</evidence>
<keyword evidence="6" id="KW-0645">Protease</keyword>
<dbReference type="CDD" id="cd09601">
    <property type="entry name" value="M1_APN-Q_like"/>
    <property type="match status" value="1"/>
</dbReference>
<dbReference type="OrthoDB" id="275509at2759"/>
<reference evidence="20 21" key="1">
    <citation type="journal article" date="2018" name="Gigascience">
        <title>Genomes of trombidid mites reveal novel predicted allergens and laterally-transferred genes associated with secondary metabolism.</title>
        <authorList>
            <person name="Dong X."/>
            <person name="Chaisiri K."/>
            <person name="Xia D."/>
            <person name="Armstrong S.D."/>
            <person name="Fang Y."/>
            <person name="Donnelly M.J."/>
            <person name="Kadowaki T."/>
            <person name="McGarry J.W."/>
            <person name="Darby A.C."/>
            <person name="Makepeace B.L."/>
        </authorList>
    </citation>
    <scope>NUCLEOTIDE SEQUENCE [LARGE SCALE GENOMIC DNA]</scope>
    <source>
        <strain evidence="20">UoL-UT</strain>
    </source>
</reference>
<dbReference type="InterPro" id="IPR024571">
    <property type="entry name" value="ERAP1-like_C_dom"/>
</dbReference>
<dbReference type="SUPFAM" id="SSF63737">
    <property type="entry name" value="Leukotriene A4 hydrolase N-terminal domain"/>
    <property type="match status" value="1"/>
</dbReference>
<keyword evidence="7 16" id="KW-0479">Metal-binding</keyword>
<evidence type="ECO:0000256" key="1">
    <source>
        <dbReference type="ARBA" id="ARBA00004496"/>
    </source>
</evidence>
<feature type="active site" description="Proton acceptor" evidence="15">
    <location>
        <position position="137"/>
    </location>
</feature>
<dbReference type="InterPro" id="IPR042097">
    <property type="entry name" value="Aminopeptidase_N-like_N_sf"/>
</dbReference>
<dbReference type="GO" id="GO:0070006">
    <property type="term" value="F:metalloaminopeptidase activity"/>
    <property type="evidence" value="ECO:0007669"/>
    <property type="project" value="TreeGrafter"/>
</dbReference>
<dbReference type="Gene3D" id="1.10.390.10">
    <property type="entry name" value="Neutral Protease Domain 2"/>
    <property type="match status" value="1"/>
</dbReference>
<dbReference type="GO" id="GO:0005886">
    <property type="term" value="C:plasma membrane"/>
    <property type="evidence" value="ECO:0007669"/>
    <property type="project" value="UniProtKB-SubCell"/>
</dbReference>
<organism evidence="20 21">
    <name type="scientific">Leptotrombidium deliense</name>
    <dbReference type="NCBI Taxonomy" id="299467"/>
    <lineage>
        <taxon>Eukaryota</taxon>
        <taxon>Metazoa</taxon>
        <taxon>Ecdysozoa</taxon>
        <taxon>Arthropoda</taxon>
        <taxon>Chelicerata</taxon>
        <taxon>Arachnida</taxon>
        <taxon>Acari</taxon>
        <taxon>Acariformes</taxon>
        <taxon>Trombidiformes</taxon>
        <taxon>Prostigmata</taxon>
        <taxon>Anystina</taxon>
        <taxon>Parasitengona</taxon>
        <taxon>Trombiculoidea</taxon>
        <taxon>Trombiculidae</taxon>
        <taxon>Leptotrombidium</taxon>
    </lineage>
</organism>
<feature type="non-terminal residue" evidence="20">
    <location>
        <position position="418"/>
    </location>
</feature>
<evidence type="ECO:0000256" key="17">
    <source>
        <dbReference type="PIRSR" id="PIRSR634016-4"/>
    </source>
</evidence>
<comment type="caution">
    <text evidence="20">The sequence shown here is derived from an EMBL/GenBank/DDBJ whole genome shotgun (WGS) entry which is preliminary data.</text>
</comment>
<evidence type="ECO:0000256" key="4">
    <source>
        <dbReference type="ARBA" id="ARBA00022438"/>
    </source>
</evidence>
<evidence type="ECO:0000256" key="10">
    <source>
        <dbReference type="ARBA" id="ARBA00023049"/>
    </source>
</evidence>
<dbReference type="GO" id="GO:0043171">
    <property type="term" value="P:peptide catabolic process"/>
    <property type="evidence" value="ECO:0007669"/>
    <property type="project" value="TreeGrafter"/>
</dbReference>
<comment type="similarity">
    <text evidence="3">Belongs to the peptidase M1 family.</text>
</comment>
<dbReference type="FunFam" id="2.60.40.1910:FF:000002">
    <property type="entry name" value="Aminopeptidase"/>
    <property type="match status" value="1"/>
</dbReference>
<proteinExistence type="inferred from homology"/>
<dbReference type="GO" id="GO:0008270">
    <property type="term" value="F:zinc ion binding"/>
    <property type="evidence" value="ECO:0007669"/>
    <property type="project" value="InterPro"/>
</dbReference>
<evidence type="ECO:0000259" key="19">
    <source>
        <dbReference type="Pfam" id="PF11838"/>
    </source>
</evidence>
<dbReference type="GO" id="GO:0005737">
    <property type="term" value="C:cytoplasm"/>
    <property type="evidence" value="ECO:0007669"/>
    <property type="project" value="UniProtKB-SubCell"/>
</dbReference>
<dbReference type="Proteomes" id="UP000288716">
    <property type="component" value="Unassembled WGS sequence"/>
</dbReference>